<dbReference type="RefSeq" id="WP_306038827.1">
    <property type="nucleotide sequence ID" value="NZ_CP132303.1"/>
</dbReference>
<gene>
    <name evidence="2" type="ORF">Q9313_22030</name>
</gene>
<evidence type="ECO:0000313" key="3">
    <source>
        <dbReference type="Proteomes" id="UP001234585"/>
    </source>
</evidence>
<dbReference type="Pfam" id="PF00561">
    <property type="entry name" value="Abhydrolase_1"/>
    <property type="match status" value="1"/>
</dbReference>
<dbReference type="PANTHER" id="PTHR43194">
    <property type="entry name" value="HYDROLASE ALPHA/BETA FOLD FAMILY"/>
    <property type="match status" value="1"/>
</dbReference>
<dbReference type="InterPro" id="IPR000073">
    <property type="entry name" value="AB_hydrolase_1"/>
</dbReference>
<reference evidence="2 3" key="1">
    <citation type="submission" date="2023-08" db="EMBL/GenBank/DDBJ databases">
        <title>Pathogen: clinical or host-associated sample.</title>
        <authorList>
            <person name="Hergert J."/>
            <person name="Casey R."/>
            <person name="Wagner J."/>
            <person name="Young E.L."/>
            <person name="Oakeson K.F."/>
        </authorList>
    </citation>
    <scope>NUCLEOTIDE SEQUENCE [LARGE SCALE GENOMIC DNA]</scope>
    <source>
        <strain evidence="2 3">1760953</strain>
        <plasmid evidence="2 3">unnamed1</plasmid>
    </source>
</reference>
<geneLocation type="plasmid" evidence="2 3">
    <name>unnamed1</name>
</geneLocation>
<dbReference type="PANTHER" id="PTHR43194:SF2">
    <property type="entry name" value="PEROXISOMAL MEMBRANE PROTEIN LPX1"/>
    <property type="match status" value="1"/>
</dbReference>
<keyword evidence="3" id="KW-1185">Reference proteome</keyword>
<dbReference type="Gene3D" id="3.40.50.1820">
    <property type="entry name" value="alpha/beta hydrolase"/>
    <property type="match status" value="1"/>
</dbReference>
<dbReference type="EMBL" id="CP132303">
    <property type="protein sequence ID" value="WLR99463.1"/>
    <property type="molecule type" value="Genomic_DNA"/>
</dbReference>
<accession>A0AA50CQI1</accession>
<name>A0AA50CQI1_9HYPH</name>
<evidence type="ECO:0000259" key="1">
    <source>
        <dbReference type="Pfam" id="PF00561"/>
    </source>
</evidence>
<dbReference type="GO" id="GO:0016787">
    <property type="term" value="F:hydrolase activity"/>
    <property type="evidence" value="ECO:0007669"/>
    <property type="project" value="UniProtKB-KW"/>
</dbReference>
<dbReference type="InterPro" id="IPR050228">
    <property type="entry name" value="Carboxylesterase_BioH"/>
</dbReference>
<organism evidence="2 3">
    <name type="scientific">Shinella sumterensis</name>
    <dbReference type="NCBI Taxonomy" id="1967501"/>
    <lineage>
        <taxon>Bacteria</taxon>
        <taxon>Pseudomonadati</taxon>
        <taxon>Pseudomonadota</taxon>
        <taxon>Alphaproteobacteria</taxon>
        <taxon>Hyphomicrobiales</taxon>
        <taxon>Rhizobiaceae</taxon>
        <taxon>Shinella</taxon>
    </lineage>
</organism>
<sequence>MNRVFRTGDGTSLNVDMAGEGTPVVFLHGLCGNAGQSAEAFPDDPGFRRITIEARGHGRSQSGALDRFSIETFAGDVAAYIETRLEAPVIIGGISMGAAISLRLAVARPDLVRALVLARPAWFVASAPGNMAPNAEVGRLLAELSPHEAKAAFLAGPIGQRLAADAPDNLASLTGFFTREPVDVTATLLTAISKDGPGVAEDEIARIAVPALVIGHERDVIHPIAHARALAAAIPAARFVQITPKAEDKTRYVADFRRALHAFLKDL</sequence>
<dbReference type="AlphaFoldDB" id="A0AA50CQI1"/>
<keyword evidence="2" id="KW-0378">Hydrolase</keyword>
<feature type="domain" description="AB hydrolase-1" evidence="1">
    <location>
        <begin position="23"/>
        <end position="242"/>
    </location>
</feature>
<dbReference type="SUPFAM" id="SSF53474">
    <property type="entry name" value="alpha/beta-Hydrolases"/>
    <property type="match status" value="1"/>
</dbReference>
<proteinExistence type="predicted"/>
<dbReference type="Proteomes" id="UP001234585">
    <property type="component" value="Plasmid unnamed1"/>
</dbReference>
<protein>
    <submittedName>
        <fullName evidence="2">Alpha/beta hydrolase</fullName>
    </submittedName>
</protein>
<dbReference type="PRINTS" id="PR00111">
    <property type="entry name" value="ABHYDROLASE"/>
</dbReference>
<dbReference type="InterPro" id="IPR029058">
    <property type="entry name" value="AB_hydrolase_fold"/>
</dbReference>
<evidence type="ECO:0000313" key="2">
    <source>
        <dbReference type="EMBL" id="WLR99463.1"/>
    </source>
</evidence>
<keyword evidence="2" id="KW-0614">Plasmid</keyword>